<dbReference type="WBParaSite" id="jg12035">
    <property type="protein sequence ID" value="jg12035"/>
    <property type="gene ID" value="jg12035"/>
</dbReference>
<proteinExistence type="inferred from homology"/>
<dbReference type="Pfam" id="PF00071">
    <property type="entry name" value="Ras"/>
    <property type="match status" value="1"/>
</dbReference>
<name>A0A915CTQ6_9BILA</name>
<dbReference type="GO" id="GO:0005246">
    <property type="term" value="F:calcium channel regulator activity"/>
    <property type="evidence" value="ECO:0007669"/>
    <property type="project" value="TreeGrafter"/>
</dbReference>
<dbReference type="GO" id="GO:0003924">
    <property type="term" value="F:GTPase activity"/>
    <property type="evidence" value="ECO:0007669"/>
    <property type="project" value="InterPro"/>
</dbReference>
<organism evidence="3 4">
    <name type="scientific">Ditylenchus dipsaci</name>
    <dbReference type="NCBI Taxonomy" id="166011"/>
    <lineage>
        <taxon>Eukaryota</taxon>
        <taxon>Metazoa</taxon>
        <taxon>Ecdysozoa</taxon>
        <taxon>Nematoda</taxon>
        <taxon>Chromadorea</taxon>
        <taxon>Rhabditida</taxon>
        <taxon>Tylenchina</taxon>
        <taxon>Tylenchomorpha</taxon>
        <taxon>Sphaerularioidea</taxon>
        <taxon>Anguinidae</taxon>
        <taxon>Anguininae</taxon>
        <taxon>Ditylenchus</taxon>
    </lineage>
</organism>
<dbReference type="InterPro" id="IPR001806">
    <property type="entry name" value="Small_GTPase"/>
</dbReference>
<accession>A0A915CTQ6</accession>
<dbReference type="Gene3D" id="3.40.50.300">
    <property type="entry name" value="P-loop containing nucleotide triphosphate hydrolases"/>
    <property type="match status" value="1"/>
</dbReference>
<sequence length="152" mass="17403">MNENEIELEITQGSNSETIHINPLQNVLTVYMVCYSVDNRDSFTKAAQILYRLGQQSGSTEKRRVTSIEGKMLSKIYKCPFVEISALLSMNIESLWNETLKKLQKHKSAREKAKKKAIQTKDLTHLMVNAAKVEGWEKFWIGLDDSPRAVKK</sequence>
<dbReference type="PANTHER" id="PTHR45775:SF6">
    <property type="entry name" value="RAD, GEM_KIR FAMILY MEMBER 2, ISOFORM C"/>
    <property type="match status" value="1"/>
</dbReference>
<evidence type="ECO:0000313" key="4">
    <source>
        <dbReference type="WBParaSite" id="jg12035"/>
    </source>
</evidence>
<keyword evidence="2" id="KW-0597">Phosphoprotein</keyword>
<dbReference type="PANTHER" id="PTHR45775">
    <property type="entry name" value="RAD, GEM/KIR FAMILY MEMBER 2, ISOFORM C"/>
    <property type="match status" value="1"/>
</dbReference>
<dbReference type="InterPro" id="IPR051641">
    <property type="entry name" value="RGK_GTP-binding_reg"/>
</dbReference>
<dbReference type="InterPro" id="IPR027417">
    <property type="entry name" value="P-loop_NTPase"/>
</dbReference>
<evidence type="ECO:0000313" key="3">
    <source>
        <dbReference type="Proteomes" id="UP000887574"/>
    </source>
</evidence>
<reference evidence="4" key="1">
    <citation type="submission" date="2022-11" db="UniProtKB">
        <authorList>
            <consortium name="WormBaseParasite"/>
        </authorList>
    </citation>
    <scope>IDENTIFICATION</scope>
</reference>
<dbReference type="AlphaFoldDB" id="A0A915CTQ6"/>
<evidence type="ECO:0000256" key="2">
    <source>
        <dbReference type="ARBA" id="ARBA00022553"/>
    </source>
</evidence>
<dbReference type="GO" id="GO:0005525">
    <property type="term" value="F:GTP binding"/>
    <property type="evidence" value="ECO:0007669"/>
    <property type="project" value="InterPro"/>
</dbReference>
<keyword evidence="3" id="KW-1185">Reference proteome</keyword>
<dbReference type="SUPFAM" id="SSF52540">
    <property type="entry name" value="P-loop containing nucleoside triphosphate hydrolases"/>
    <property type="match status" value="1"/>
</dbReference>
<dbReference type="GO" id="GO:0005886">
    <property type="term" value="C:plasma membrane"/>
    <property type="evidence" value="ECO:0007669"/>
    <property type="project" value="TreeGrafter"/>
</dbReference>
<comment type="similarity">
    <text evidence="1">Belongs to the small GTPase superfamily. RGK family.</text>
</comment>
<protein>
    <submittedName>
        <fullName evidence="4">Uncharacterized protein</fullName>
    </submittedName>
</protein>
<dbReference type="Proteomes" id="UP000887574">
    <property type="component" value="Unplaced"/>
</dbReference>
<evidence type="ECO:0000256" key="1">
    <source>
        <dbReference type="ARBA" id="ARBA00008846"/>
    </source>
</evidence>